<evidence type="ECO:0000256" key="7">
    <source>
        <dbReference type="ARBA" id="ARBA00023010"/>
    </source>
</evidence>
<reference evidence="11 12" key="1">
    <citation type="submission" date="2020-07" db="EMBL/GenBank/DDBJ databases">
        <title>Halosimplex pelagicum sp. nov. and Halosimplex rubrum sp. nov., isolated from salted brown alga Laminaria, and emended description of the genus Halosimplex.</title>
        <authorList>
            <person name="Cui H."/>
        </authorList>
    </citation>
    <scope>NUCLEOTIDE SEQUENCE [LARGE SCALE GENOMIC DNA]</scope>
    <source>
        <strain evidence="11 12">R27</strain>
    </source>
</reference>
<evidence type="ECO:0000256" key="1">
    <source>
        <dbReference type="ARBA" id="ARBA00004651"/>
    </source>
</evidence>
<evidence type="ECO:0000313" key="12">
    <source>
        <dbReference type="Proteomes" id="UP000509667"/>
    </source>
</evidence>
<dbReference type="Pfam" id="PF02355">
    <property type="entry name" value="SecD_SecF_C"/>
    <property type="match status" value="1"/>
</dbReference>
<dbReference type="Proteomes" id="UP000509667">
    <property type="component" value="Chromosome"/>
</dbReference>
<comment type="subcellular location">
    <subcellularLocation>
        <location evidence="1 9">Cell membrane</location>
        <topology evidence="1 9">Multi-pass membrane protein</topology>
    </subcellularLocation>
</comment>
<keyword evidence="6 9" id="KW-1133">Transmembrane helix</keyword>
<dbReference type="AlphaFoldDB" id="A0A7D5P2V5"/>
<dbReference type="KEGG" id="hrr:HZS55_05020"/>
<keyword evidence="5 9" id="KW-0653">Protein transport</keyword>
<dbReference type="GO" id="GO:0005886">
    <property type="term" value="C:plasma membrane"/>
    <property type="evidence" value="ECO:0007669"/>
    <property type="project" value="UniProtKB-SubCell"/>
</dbReference>
<proteinExistence type="inferred from homology"/>
<accession>A0A7D5P2V5</accession>
<organism evidence="11 12">
    <name type="scientific">Halosimplex rubrum</name>
    <dbReference type="NCBI Taxonomy" id="869889"/>
    <lineage>
        <taxon>Archaea</taxon>
        <taxon>Methanobacteriati</taxon>
        <taxon>Methanobacteriota</taxon>
        <taxon>Stenosarchaea group</taxon>
        <taxon>Halobacteria</taxon>
        <taxon>Halobacteriales</taxon>
        <taxon>Haloarculaceae</taxon>
        <taxon>Halosimplex</taxon>
    </lineage>
</organism>
<dbReference type="RefSeq" id="WP_179910639.1">
    <property type="nucleotide sequence ID" value="NZ_CP058910.1"/>
</dbReference>
<dbReference type="SUPFAM" id="SSF82866">
    <property type="entry name" value="Multidrug efflux transporter AcrB transmembrane domain"/>
    <property type="match status" value="1"/>
</dbReference>
<dbReference type="NCBIfam" id="NF006215">
    <property type="entry name" value="PRK08343.1-1"/>
    <property type="match status" value="1"/>
</dbReference>
<dbReference type="PANTHER" id="PTHR30081">
    <property type="entry name" value="PROTEIN-EXPORT MEMBRANE PROTEIN SEC"/>
    <property type="match status" value="1"/>
</dbReference>
<dbReference type="HAMAP" id="MF_01463_A">
    <property type="entry name" value="SecD_A"/>
    <property type="match status" value="1"/>
</dbReference>
<dbReference type="OrthoDB" id="146638at2157"/>
<feature type="domain" description="Protein export membrane protein SecD/SecF C-terminal" evidence="10">
    <location>
        <begin position="357"/>
        <end position="511"/>
    </location>
</feature>
<evidence type="ECO:0000256" key="2">
    <source>
        <dbReference type="ARBA" id="ARBA00022448"/>
    </source>
</evidence>
<dbReference type="GO" id="GO:0065002">
    <property type="term" value="P:intracellular protein transmembrane transport"/>
    <property type="evidence" value="ECO:0007669"/>
    <property type="project" value="UniProtKB-UniRule"/>
</dbReference>
<keyword evidence="2 9" id="KW-0813">Transport</keyword>
<keyword evidence="7 9" id="KW-0811">Translocation</keyword>
<feature type="transmembrane region" description="Helical" evidence="9">
    <location>
        <begin position="494"/>
        <end position="516"/>
    </location>
</feature>
<feature type="transmembrane region" description="Helical" evidence="9">
    <location>
        <begin position="425"/>
        <end position="446"/>
    </location>
</feature>
<comment type="caution">
    <text evidence="9">Lacks conserved residue(s) required for the propagation of feature annotation.</text>
</comment>
<dbReference type="Gene3D" id="3.30.1360.200">
    <property type="match status" value="1"/>
</dbReference>
<dbReference type="InterPro" id="IPR024912">
    <property type="entry name" value="SecD_arc"/>
</dbReference>
<dbReference type="EMBL" id="CP058910">
    <property type="protein sequence ID" value="QLH76704.1"/>
    <property type="molecule type" value="Genomic_DNA"/>
</dbReference>
<comment type="function">
    <text evidence="9">Involved in protein export.</text>
</comment>
<evidence type="ECO:0000259" key="10">
    <source>
        <dbReference type="Pfam" id="PF02355"/>
    </source>
</evidence>
<keyword evidence="4 9" id="KW-0812">Transmembrane</keyword>
<dbReference type="PANTHER" id="PTHR30081:SF1">
    <property type="entry name" value="PROTEIN TRANSLOCASE SUBUNIT SECD"/>
    <property type="match status" value="1"/>
</dbReference>
<dbReference type="InterPro" id="IPR048634">
    <property type="entry name" value="SecD_SecF_C"/>
</dbReference>
<feature type="transmembrane region" description="Helical" evidence="9">
    <location>
        <begin position="397"/>
        <end position="419"/>
    </location>
</feature>
<evidence type="ECO:0000256" key="3">
    <source>
        <dbReference type="ARBA" id="ARBA00022475"/>
    </source>
</evidence>
<feature type="transmembrane region" description="Helical" evidence="9">
    <location>
        <begin position="467"/>
        <end position="488"/>
    </location>
</feature>
<keyword evidence="8 9" id="KW-0472">Membrane</keyword>
<feature type="transmembrane region" description="Helical" evidence="9">
    <location>
        <begin position="371"/>
        <end position="390"/>
    </location>
</feature>
<comment type="similarity">
    <text evidence="9">Belongs to the SecD/SecF family. SecD subfamily.</text>
</comment>
<evidence type="ECO:0000256" key="9">
    <source>
        <dbReference type="HAMAP-Rule" id="MF_01463"/>
    </source>
</evidence>
<evidence type="ECO:0000256" key="5">
    <source>
        <dbReference type="ARBA" id="ARBA00022927"/>
    </source>
</evidence>
<dbReference type="InterPro" id="IPR022813">
    <property type="entry name" value="SecD/SecF_arch_bac"/>
</dbReference>
<keyword evidence="12" id="KW-1185">Reference proteome</keyword>
<protein>
    <recommendedName>
        <fullName evidence="9">Protein-export membrane protein SecD</fullName>
    </recommendedName>
</protein>
<dbReference type="GeneID" id="56077201"/>
<sequence>MNLRENWRIVMLVVFVLASTFALFGPAGAPDAGANNSSSYGAATGPTNLQFGLELAGGSRIRAPLVGTTAEDLDIEQGQRSSIRQTVGDRLNVSAGDVSVVLNADDGDSVEVLVENVSEQQFRAALTEAGLDGEAATIRGGVTAQTRQQTVETITAKINRGGLSGGQVATQRSATGENYVVIDVPNANTTEVLNLIGDEGEVSIVATVPVEADNGTVYRNQTVLTNRQLEDSQIGIAQTNDAGQPYVPITLTEDAARNYSQDLVDLGFTSSEATGPQSCRYRQSPEDPGYCLYTTVDGEIVYAAGLDPGLAEDIESGEFETAPSFIMQTRSIDEAQRLQVNLRAGALPTRLAVEDGTVLFLQQSLGDRFKWQALLTGLIAWLAVSGSVFLRYKNPRVALPMLATAAAEVYLLLGFAAAIGLPLNLSYIAGFIAVIGTGVDDLLIIADEILNEGEIATGRVFQSRFRKAFWVIGAAAVTTIIAMSPLAFLSLGDLQGFAIVTIVGVLIGVLVTRPAYGDVLRNLMLSEEQRD</sequence>
<comment type="subunit">
    <text evidence="9">Part of the protein translocation apparatus. Forms a complex with SecF.</text>
</comment>
<dbReference type="Gene3D" id="1.20.1640.10">
    <property type="entry name" value="Multidrug efflux transporter AcrB transmembrane domain"/>
    <property type="match status" value="1"/>
</dbReference>
<keyword evidence="3 9" id="KW-1003">Cell membrane</keyword>
<evidence type="ECO:0000313" key="11">
    <source>
        <dbReference type="EMBL" id="QLH76704.1"/>
    </source>
</evidence>
<evidence type="ECO:0000256" key="4">
    <source>
        <dbReference type="ARBA" id="ARBA00022692"/>
    </source>
</evidence>
<evidence type="ECO:0000256" key="6">
    <source>
        <dbReference type="ARBA" id="ARBA00022989"/>
    </source>
</evidence>
<gene>
    <name evidence="9" type="primary">secD</name>
    <name evidence="11" type="ORF">HZS55_05020</name>
</gene>
<evidence type="ECO:0000256" key="8">
    <source>
        <dbReference type="ARBA" id="ARBA00023136"/>
    </source>
</evidence>
<dbReference type="GO" id="GO:0006605">
    <property type="term" value="P:protein targeting"/>
    <property type="evidence" value="ECO:0007669"/>
    <property type="project" value="UniProtKB-UniRule"/>
</dbReference>
<name>A0A7D5P2V5_9EURY</name>